<evidence type="ECO:0000313" key="4">
    <source>
        <dbReference type="Proteomes" id="UP000265020"/>
    </source>
</evidence>
<keyword evidence="2" id="KW-0677">Repeat</keyword>
<proteinExistence type="predicted"/>
<reference evidence="3" key="1">
    <citation type="submission" date="2025-08" db="UniProtKB">
        <authorList>
            <consortium name="Ensembl"/>
        </authorList>
    </citation>
    <scope>IDENTIFICATION</scope>
</reference>
<dbReference type="GeneTree" id="ENSGT00940000156026"/>
<dbReference type="InterPro" id="IPR032675">
    <property type="entry name" value="LRR_dom_sf"/>
</dbReference>
<dbReference type="InterPro" id="IPR001611">
    <property type="entry name" value="Leu-rich_rpt"/>
</dbReference>
<dbReference type="Ensembl" id="ENSCVAT00000011487.1">
    <property type="protein sequence ID" value="ENSCVAP00000021561.1"/>
    <property type="gene ID" value="ENSCVAG00000003679.1"/>
</dbReference>
<dbReference type="InterPro" id="IPR050216">
    <property type="entry name" value="LRR_domain-containing"/>
</dbReference>
<dbReference type="SUPFAM" id="SSF52058">
    <property type="entry name" value="L domain-like"/>
    <property type="match status" value="1"/>
</dbReference>
<dbReference type="GO" id="GO:0005737">
    <property type="term" value="C:cytoplasm"/>
    <property type="evidence" value="ECO:0007669"/>
    <property type="project" value="TreeGrafter"/>
</dbReference>
<evidence type="ECO:0000256" key="2">
    <source>
        <dbReference type="ARBA" id="ARBA00022737"/>
    </source>
</evidence>
<keyword evidence="1" id="KW-0433">Leucine-rich repeat</keyword>
<organism evidence="3 4">
    <name type="scientific">Cyprinodon variegatus</name>
    <name type="common">Sheepshead minnow</name>
    <dbReference type="NCBI Taxonomy" id="28743"/>
    <lineage>
        <taxon>Eukaryota</taxon>
        <taxon>Metazoa</taxon>
        <taxon>Chordata</taxon>
        <taxon>Craniata</taxon>
        <taxon>Vertebrata</taxon>
        <taxon>Euteleostomi</taxon>
        <taxon>Actinopterygii</taxon>
        <taxon>Neopterygii</taxon>
        <taxon>Teleostei</taxon>
        <taxon>Neoteleostei</taxon>
        <taxon>Acanthomorphata</taxon>
        <taxon>Ovalentaria</taxon>
        <taxon>Atherinomorphae</taxon>
        <taxon>Cyprinodontiformes</taxon>
        <taxon>Cyprinodontidae</taxon>
        <taxon>Cyprinodon</taxon>
    </lineage>
</organism>
<dbReference type="OMA" id="DSQEDWR"/>
<dbReference type="SMART" id="SM00369">
    <property type="entry name" value="LRR_TYP"/>
    <property type="match status" value="4"/>
</dbReference>
<dbReference type="STRING" id="28743.ENSCVAP00000021561"/>
<reference evidence="3" key="2">
    <citation type="submission" date="2025-09" db="UniProtKB">
        <authorList>
            <consortium name="Ensembl"/>
        </authorList>
    </citation>
    <scope>IDENTIFICATION</scope>
</reference>
<keyword evidence="4" id="KW-1185">Reference proteome</keyword>
<protein>
    <submittedName>
        <fullName evidence="3">Leucine rich repeat containing 18a</fullName>
    </submittedName>
</protein>
<evidence type="ECO:0000313" key="3">
    <source>
        <dbReference type="Ensembl" id="ENSCVAP00000021561.1"/>
    </source>
</evidence>
<dbReference type="PANTHER" id="PTHR48051:SF1">
    <property type="entry name" value="RAS SUPPRESSOR PROTEIN 1"/>
    <property type="match status" value="1"/>
</dbReference>
<name>A0A3Q2DP48_CYPVA</name>
<dbReference type="Pfam" id="PF13855">
    <property type="entry name" value="LRR_8"/>
    <property type="match status" value="2"/>
</dbReference>
<dbReference type="Proteomes" id="UP000265020">
    <property type="component" value="Unassembled WGS sequence"/>
</dbReference>
<dbReference type="Gene3D" id="3.80.10.10">
    <property type="entry name" value="Ribonuclease Inhibitor"/>
    <property type="match status" value="2"/>
</dbReference>
<sequence length="239" mass="27100">MCVNKSQFYLEKGPKFIETTWKKMKQLKITMDGSYRLTLSKMRLTTAPRCLNLIQVSELNLSRNYIKRLPDDIGRLTSLKWLDLHTNKLESVPESIGKLVGLTHLNLSDNCLNSDGLPSSLGFLCNLKTLNLGQNQLNSLPPTLERLDQLQELSLFDNLFTKVPDFVEKMGNLTKLNLRGNPLTSAQANTEKTKSEKTEQEDKLVWHLVGKCQNASKFQIFKLILNFKSSLPVSSFAPL</sequence>
<dbReference type="PANTHER" id="PTHR48051">
    <property type="match status" value="1"/>
</dbReference>
<dbReference type="AlphaFoldDB" id="A0A3Q2DP48"/>
<dbReference type="InterPro" id="IPR003591">
    <property type="entry name" value="Leu-rich_rpt_typical-subtyp"/>
</dbReference>
<dbReference type="PROSITE" id="PS51450">
    <property type="entry name" value="LRR"/>
    <property type="match status" value="2"/>
</dbReference>
<evidence type="ECO:0000256" key="1">
    <source>
        <dbReference type="ARBA" id="ARBA00022614"/>
    </source>
</evidence>
<accession>A0A3Q2DP48</accession>